<dbReference type="Pfam" id="PF00639">
    <property type="entry name" value="Rotamase"/>
    <property type="match status" value="1"/>
</dbReference>
<evidence type="ECO:0000256" key="2">
    <source>
        <dbReference type="SAM" id="SignalP"/>
    </source>
</evidence>
<dbReference type="Pfam" id="PF13624">
    <property type="entry name" value="SurA_N_3"/>
    <property type="match status" value="1"/>
</dbReference>
<protein>
    <submittedName>
        <fullName evidence="4">Periplasmic chaperone for outer membrane proteins SurA</fullName>
    </submittedName>
</protein>
<dbReference type="AlphaFoldDB" id="A0A1T4WTW8"/>
<dbReference type="Gene3D" id="1.10.4030.10">
    <property type="entry name" value="Porin chaperone SurA, peptide-binding domain"/>
    <property type="match status" value="1"/>
</dbReference>
<dbReference type="Proteomes" id="UP000190027">
    <property type="component" value="Unassembled WGS sequence"/>
</dbReference>
<dbReference type="OrthoDB" id="14196at2"/>
<dbReference type="RefSeq" id="WP_078716970.1">
    <property type="nucleotide sequence ID" value="NZ_FUYC01000004.1"/>
</dbReference>
<dbReference type="SUPFAM" id="SSF109998">
    <property type="entry name" value="Triger factor/SurA peptide-binding domain-like"/>
    <property type="match status" value="1"/>
</dbReference>
<dbReference type="PANTHER" id="PTHR47245">
    <property type="entry name" value="PEPTIDYLPROLYL ISOMERASE"/>
    <property type="match status" value="1"/>
</dbReference>
<evidence type="ECO:0000313" key="4">
    <source>
        <dbReference type="EMBL" id="SKA80802.1"/>
    </source>
</evidence>
<dbReference type="InterPro" id="IPR027304">
    <property type="entry name" value="Trigger_fact/SurA_dom_sf"/>
</dbReference>
<gene>
    <name evidence="4" type="ORF">SAMN02745704_01401</name>
</gene>
<dbReference type="PANTHER" id="PTHR47245:SF2">
    <property type="entry name" value="PEPTIDYL-PROLYL CIS-TRANS ISOMERASE HP_0175-RELATED"/>
    <property type="match status" value="1"/>
</dbReference>
<keyword evidence="5" id="KW-1185">Reference proteome</keyword>
<dbReference type="InterPro" id="IPR000297">
    <property type="entry name" value="PPIase_PpiC"/>
</dbReference>
<sequence>MRKGIILILLTLFLLPGGKAQATEVHSIMAVVNGEIITSYDFQQRWSTIYTRIKKDYGDRLHTPKMQEQLRQLKTNLLEEMVNELIFAQEANRMGVSVSEDEVTAFIEGMKRDKGLDEERFQRFLEGNGMTEEELRKSVYDDMLKRRIVQNNVSSRIVVTDKEIEDEYAQRSGTTLGETVRNVTLSVIMAPDKAAMDTILEAMDDGMSFAEAADEYSVGPAVGNGGDLGLFAMGDLAASWREALQGVEKDEVSEPFEADGKWVLLQVTGESEGDAVEAMDDRTRQAIFEELRQKKFETLFEDFMELVRERAVVEFK</sequence>
<evidence type="ECO:0000256" key="1">
    <source>
        <dbReference type="PROSITE-ProRule" id="PRU00278"/>
    </source>
</evidence>
<dbReference type="InterPro" id="IPR050245">
    <property type="entry name" value="PrsA_foldase"/>
</dbReference>
<keyword evidence="1" id="KW-0413">Isomerase</keyword>
<evidence type="ECO:0000313" key="5">
    <source>
        <dbReference type="Proteomes" id="UP000190027"/>
    </source>
</evidence>
<evidence type="ECO:0000259" key="3">
    <source>
        <dbReference type="PROSITE" id="PS50198"/>
    </source>
</evidence>
<dbReference type="EMBL" id="FUYC01000004">
    <property type="protein sequence ID" value="SKA80802.1"/>
    <property type="molecule type" value="Genomic_DNA"/>
</dbReference>
<reference evidence="4 5" key="1">
    <citation type="submission" date="2017-02" db="EMBL/GenBank/DDBJ databases">
        <authorList>
            <person name="Peterson S.W."/>
        </authorList>
    </citation>
    <scope>NUCLEOTIDE SEQUENCE [LARGE SCALE GENOMIC DNA]</scope>
    <source>
        <strain evidence="4 5">DSM 16080</strain>
    </source>
</reference>
<dbReference type="GO" id="GO:0003755">
    <property type="term" value="F:peptidyl-prolyl cis-trans isomerase activity"/>
    <property type="evidence" value="ECO:0007669"/>
    <property type="project" value="UniProtKB-KW"/>
</dbReference>
<dbReference type="PROSITE" id="PS50198">
    <property type="entry name" value="PPIC_PPIASE_2"/>
    <property type="match status" value="1"/>
</dbReference>
<feature type="domain" description="PpiC" evidence="3">
    <location>
        <begin position="180"/>
        <end position="269"/>
    </location>
</feature>
<dbReference type="SUPFAM" id="SSF54534">
    <property type="entry name" value="FKBP-like"/>
    <property type="match status" value="1"/>
</dbReference>
<proteinExistence type="predicted"/>
<keyword evidence="2" id="KW-0732">Signal</keyword>
<feature type="chain" id="PRO_5013386857" evidence="2">
    <location>
        <begin position="23"/>
        <end position="316"/>
    </location>
</feature>
<feature type="signal peptide" evidence="2">
    <location>
        <begin position="1"/>
        <end position="22"/>
    </location>
</feature>
<accession>A0A1T4WTW8</accession>
<dbReference type="Gene3D" id="3.10.50.40">
    <property type="match status" value="1"/>
</dbReference>
<keyword evidence="1" id="KW-0697">Rotamase</keyword>
<dbReference type="STRING" id="1121449.SAMN02745704_01401"/>
<dbReference type="InterPro" id="IPR046357">
    <property type="entry name" value="PPIase_dom_sf"/>
</dbReference>
<name>A0A1T4WTW8_9BACT</name>
<organism evidence="4 5">
    <name type="scientific">Paucidesulfovibrio gracilis DSM 16080</name>
    <dbReference type="NCBI Taxonomy" id="1121449"/>
    <lineage>
        <taxon>Bacteria</taxon>
        <taxon>Pseudomonadati</taxon>
        <taxon>Thermodesulfobacteriota</taxon>
        <taxon>Desulfovibrionia</taxon>
        <taxon>Desulfovibrionales</taxon>
        <taxon>Desulfovibrionaceae</taxon>
        <taxon>Paucidesulfovibrio</taxon>
    </lineage>
</organism>